<evidence type="ECO:0000256" key="2">
    <source>
        <dbReference type="ARBA" id="ARBA00008520"/>
    </source>
</evidence>
<sequence length="455" mass="50765">MSTSLSAKLAAAAPAFALALAFGVALGTGPALAQKKVQVEVAATMPEFAPQERGIWDLYEEQNPGIEIKLIQINEDTEAAYNARVAAGNPVDIRNNTIPVLENYKIYQNLLEIGYPHFDRLNYDARNIFEVTNGVKGYLPALNIQRGNFSTFIFYGDEMKKAGLDPKTQIKTVDDLRAFLEKLKAYTATRKDLQYVLDMGWHPLMIGRVIIEAWAVGMGASKADIRALYAGEIKWTDLDRNPLLPAIALYKEFTDKGYLPPKWWQRAWETEFEASFIGRKSILTFHGPWLWTKVLAQNPRADIDGFFFPPNKDGLVWTDGTTQHGGSALYEVNKKKANQAETVKAFTWWNGPEAVKLRAEALGFLPALDVSSAGGVKLTNPQFVRVIKPALDANVKFDTSVSGRHSAERWKKKGTPYVLTDDAFAPLLGDYIEGRTDLAGLAAKLQQRWDTAYQR</sequence>
<feature type="chain" id="PRO_5018219530" evidence="4">
    <location>
        <begin position="34"/>
        <end position="455"/>
    </location>
</feature>
<dbReference type="Gene3D" id="3.40.190.10">
    <property type="entry name" value="Periplasmic binding protein-like II"/>
    <property type="match status" value="1"/>
</dbReference>
<comment type="caution">
    <text evidence="5">The sequence shown here is derived from an EMBL/GenBank/DDBJ whole genome shotgun (WGS) entry which is preliminary data.</text>
</comment>
<gene>
    <name evidence="5" type="ORF">EDC65_2477</name>
</gene>
<dbReference type="PANTHER" id="PTHR43649:SF29">
    <property type="entry name" value="OSMOPROTECTIVE COMPOUNDS-BINDING PROTEIN GGTB"/>
    <property type="match status" value="1"/>
</dbReference>
<keyword evidence="3" id="KW-0813">Transport</keyword>
<dbReference type="PANTHER" id="PTHR43649">
    <property type="entry name" value="ARABINOSE-BINDING PROTEIN-RELATED"/>
    <property type="match status" value="1"/>
</dbReference>
<dbReference type="Proteomes" id="UP000278222">
    <property type="component" value="Unassembled WGS sequence"/>
</dbReference>
<dbReference type="SUPFAM" id="SSF53850">
    <property type="entry name" value="Periplasmic binding protein-like II"/>
    <property type="match status" value="1"/>
</dbReference>
<keyword evidence="6" id="KW-1185">Reference proteome</keyword>
<evidence type="ECO:0000256" key="3">
    <source>
        <dbReference type="ARBA" id="ARBA00022448"/>
    </source>
</evidence>
<proteinExistence type="inferred from homology"/>
<dbReference type="GO" id="GO:0042597">
    <property type="term" value="C:periplasmic space"/>
    <property type="evidence" value="ECO:0007669"/>
    <property type="project" value="UniProtKB-SubCell"/>
</dbReference>
<name>A0A3N1LN35_9PROT</name>
<accession>A0A3N1LN35</accession>
<comment type="similarity">
    <text evidence="2">Belongs to the bacterial solute-binding protein 1 family.</text>
</comment>
<organism evidence="5 6">
    <name type="scientific">Stella humosa</name>
    <dbReference type="NCBI Taxonomy" id="94"/>
    <lineage>
        <taxon>Bacteria</taxon>
        <taxon>Pseudomonadati</taxon>
        <taxon>Pseudomonadota</taxon>
        <taxon>Alphaproteobacteria</taxon>
        <taxon>Rhodospirillales</taxon>
        <taxon>Stellaceae</taxon>
        <taxon>Stella</taxon>
    </lineage>
</organism>
<protein>
    <submittedName>
        <fullName evidence="5">ABC-type glycerol-3-phosphate transport system substrate-binding protein</fullName>
    </submittedName>
</protein>
<keyword evidence="4" id="KW-0732">Signal</keyword>
<dbReference type="InterPro" id="IPR006059">
    <property type="entry name" value="SBP"/>
</dbReference>
<comment type="subcellular location">
    <subcellularLocation>
        <location evidence="1">Periplasm</location>
    </subcellularLocation>
</comment>
<evidence type="ECO:0000313" key="6">
    <source>
        <dbReference type="Proteomes" id="UP000278222"/>
    </source>
</evidence>
<feature type="signal peptide" evidence="4">
    <location>
        <begin position="1"/>
        <end position="33"/>
    </location>
</feature>
<evidence type="ECO:0000256" key="4">
    <source>
        <dbReference type="SAM" id="SignalP"/>
    </source>
</evidence>
<dbReference type="RefSeq" id="WP_170216477.1">
    <property type="nucleotide sequence ID" value="NZ_AP019700.1"/>
</dbReference>
<dbReference type="InterPro" id="IPR050490">
    <property type="entry name" value="Bact_solute-bd_prot1"/>
</dbReference>
<evidence type="ECO:0000256" key="1">
    <source>
        <dbReference type="ARBA" id="ARBA00004418"/>
    </source>
</evidence>
<dbReference type="AlphaFoldDB" id="A0A3N1LN35"/>
<reference evidence="5 6" key="1">
    <citation type="submission" date="2018-11" db="EMBL/GenBank/DDBJ databases">
        <title>Genomic Encyclopedia of Type Strains, Phase IV (KMG-IV): sequencing the most valuable type-strain genomes for metagenomic binning, comparative biology and taxonomic classification.</title>
        <authorList>
            <person name="Goeker M."/>
        </authorList>
    </citation>
    <scope>NUCLEOTIDE SEQUENCE [LARGE SCALE GENOMIC DNA]</scope>
    <source>
        <strain evidence="5 6">DSM 5900</strain>
    </source>
</reference>
<evidence type="ECO:0000313" key="5">
    <source>
        <dbReference type="EMBL" id="ROP90625.1"/>
    </source>
</evidence>
<dbReference type="EMBL" id="RJKX01000014">
    <property type="protein sequence ID" value="ROP90625.1"/>
    <property type="molecule type" value="Genomic_DNA"/>
</dbReference>
<dbReference type="Pfam" id="PF13416">
    <property type="entry name" value="SBP_bac_8"/>
    <property type="match status" value="1"/>
</dbReference>